<evidence type="ECO:0000313" key="4">
    <source>
        <dbReference type="EMBL" id="KAE9021332.1"/>
    </source>
</evidence>
<dbReference type="PROSITE" id="PS50011">
    <property type="entry name" value="PROTEIN_KINASE_DOM"/>
    <property type="match status" value="1"/>
</dbReference>
<organism evidence="4 6">
    <name type="scientific">Phytophthora rubi</name>
    <dbReference type="NCBI Taxonomy" id="129364"/>
    <lineage>
        <taxon>Eukaryota</taxon>
        <taxon>Sar</taxon>
        <taxon>Stramenopiles</taxon>
        <taxon>Oomycota</taxon>
        <taxon>Peronosporomycetes</taxon>
        <taxon>Peronosporales</taxon>
        <taxon>Peronosporaceae</taxon>
        <taxon>Phytophthora</taxon>
    </lineage>
</organism>
<feature type="region of interest" description="Disordered" evidence="1">
    <location>
        <begin position="231"/>
        <end position="285"/>
    </location>
</feature>
<dbReference type="PANTHER" id="PTHR44167">
    <property type="entry name" value="OVARIAN-SPECIFIC SERINE/THREONINE-PROTEIN KINASE LOK-RELATED"/>
    <property type="match status" value="1"/>
</dbReference>
<dbReference type="InterPro" id="IPR011009">
    <property type="entry name" value="Kinase-like_dom_sf"/>
</dbReference>
<dbReference type="GO" id="GO:0005737">
    <property type="term" value="C:cytoplasm"/>
    <property type="evidence" value="ECO:0007669"/>
    <property type="project" value="TreeGrafter"/>
</dbReference>
<dbReference type="EMBL" id="QXFU01000952">
    <property type="protein sequence ID" value="KAE9015203.1"/>
    <property type="molecule type" value="Genomic_DNA"/>
</dbReference>
<keyword evidence="7" id="KW-1185">Reference proteome</keyword>
<comment type="caution">
    <text evidence="4">The sequence shown here is derived from an EMBL/GenBank/DDBJ whole genome shotgun (WGS) entry which is preliminary data.</text>
</comment>
<name>A0A6A3LPV0_9STRA</name>
<dbReference type="Proteomes" id="UP000434957">
    <property type="component" value="Unassembled WGS sequence"/>
</dbReference>
<dbReference type="Proteomes" id="UP000429607">
    <property type="component" value="Unassembled WGS sequence"/>
</dbReference>
<evidence type="ECO:0000256" key="1">
    <source>
        <dbReference type="SAM" id="MobiDB-lite"/>
    </source>
</evidence>
<dbReference type="Gene3D" id="1.10.510.10">
    <property type="entry name" value="Transferase(Phosphotransferase) domain 1"/>
    <property type="match status" value="1"/>
</dbReference>
<feature type="compositionally biased region" description="Acidic residues" evidence="1">
    <location>
        <begin position="233"/>
        <end position="260"/>
    </location>
</feature>
<feature type="domain" description="Protein kinase" evidence="2">
    <location>
        <begin position="1"/>
        <end position="285"/>
    </location>
</feature>
<evidence type="ECO:0000313" key="3">
    <source>
        <dbReference type="EMBL" id="KAE9015203.1"/>
    </source>
</evidence>
<dbReference type="GO" id="GO:0044773">
    <property type="term" value="P:mitotic DNA damage checkpoint signaling"/>
    <property type="evidence" value="ECO:0007669"/>
    <property type="project" value="TreeGrafter"/>
</dbReference>
<dbReference type="EMBL" id="QXFV01000914">
    <property type="protein sequence ID" value="KAE9021332.1"/>
    <property type="molecule type" value="Genomic_DNA"/>
</dbReference>
<dbReference type="AlphaFoldDB" id="A0A6A3LPV0"/>
<gene>
    <name evidence="4" type="ORF">PR001_g13402</name>
    <name evidence="3" type="ORF">PR002_g13995</name>
    <name evidence="5" type="ORF">PR003_g12457</name>
</gene>
<accession>A0A6A3LPV0</accession>
<dbReference type="PANTHER" id="PTHR44167:SF24">
    <property type="entry name" value="SERINE_THREONINE-PROTEIN KINASE CHK2"/>
    <property type="match status" value="1"/>
</dbReference>
<dbReference type="Pfam" id="PF00069">
    <property type="entry name" value="Pkinase"/>
    <property type="match status" value="1"/>
</dbReference>
<evidence type="ECO:0000313" key="5">
    <source>
        <dbReference type="EMBL" id="KAE9336540.1"/>
    </source>
</evidence>
<dbReference type="SUPFAM" id="SSF56112">
    <property type="entry name" value="Protein kinase-like (PK-like)"/>
    <property type="match status" value="1"/>
</dbReference>
<evidence type="ECO:0000313" key="7">
    <source>
        <dbReference type="Proteomes" id="UP000434957"/>
    </source>
</evidence>
<dbReference type="InterPro" id="IPR000719">
    <property type="entry name" value="Prot_kinase_dom"/>
</dbReference>
<sequence>MSRLLQSIATLCPESGRDEYRVLRRSNGVEIFLEPTRVTKTFFPHKYLEASMQDEVYRVLEAQGVSSDRLVSMNSDSWRMVFTPRGRATKPKNLEELFAAIGNVLWALQKLHSRSWMHRDIRWSNVMRQYDGSNSWFLIDFMDAKLSPADASSGEHLSRKSHAPEIFDASCKHTTAVDIWSVGYLIETSDVQWFDAGKRSAFKNELMHPDPTKRPTAMDAIRRLMELKKEYLQDEDSEYSEEEEKDLEDEDSAEEEDMQEENMPSEKCGAGEGDIPPSNKKQRIE</sequence>
<evidence type="ECO:0000313" key="8">
    <source>
        <dbReference type="Proteomes" id="UP000435112"/>
    </source>
</evidence>
<proteinExistence type="predicted"/>
<evidence type="ECO:0000313" key="6">
    <source>
        <dbReference type="Proteomes" id="UP000429607"/>
    </source>
</evidence>
<protein>
    <recommendedName>
        <fullName evidence="2">Protein kinase domain-containing protein</fullName>
    </recommendedName>
</protein>
<dbReference type="GO" id="GO:0005634">
    <property type="term" value="C:nucleus"/>
    <property type="evidence" value="ECO:0007669"/>
    <property type="project" value="TreeGrafter"/>
</dbReference>
<dbReference type="Proteomes" id="UP000435112">
    <property type="component" value="Unassembled WGS sequence"/>
</dbReference>
<dbReference type="GO" id="GO:0004674">
    <property type="term" value="F:protein serine/threonine kinase activity"/>
    <property type="evidence" value="ECO:0007669"/>
    <property type="project" value="TreeGrafter"/>
</dbReference>
<dbReference type="EMBL" id="QXFT01000751">
    <property type="protein sequence ID" value="KAE9336540.1"/>
    <property type="molecule type" value="Genomic_DNA"/>
</dbReference>
<reference evidence="6 8" key="1">
    <citation type="submission" date="2018-09" db="EMBL/GenBank/DDBJ databases">
        <title>Genomic investigation of the strawberry pathogen Phytophthora fragariae indicates pathogenicity is determined by transcriptional variation in three key races.</title>
        <authorList>
            <person name="Adams T.M."/>
            <person name="Armitage A.D."/>
            <person name="Sobczyk M.K."/>
            <person name="Bates H.J."/>
            <person name="Dunwell J.M."/>
            <person name="Nellist C.F."/>
            <person name="Harrison R.J."/>
        </authorList>
    </citation>
    <scope>NUCLEOTIDE SEQUENCE [LARGE SCALE GENOMIC DNA]</scope>
    <source>
        <strain evidence="4 6">SCRP249</strain>
        <strain evidence="3 8">SCRP324</strain>
        <strain evidence="5 7">SCRP333</strain>
    </source>
</reference>
<dbReference type="GO" id="GO:0005524">
    <property type="term" value="F:ATP binding"/>
    <property type="evidence" value="ECO:0007669"/>
    <property type="project" value="InterPro"/>
</dbReference>
<evidence type="ECO:0000259" key="2">
    <source>
        <dbReference type="PROSITE" id="PS50011"/>
    </source>
</evidence>
<dbReference type="OrthoDB" id="124164at2759"/>